<feature type="compositionally biased region" description="Basic and acidic residues" evidence="5">
    <location>
        <begin position="263"/>
        <end position="298"/>
    </location>
</feature>
<feature type="domain" description="Ubiquitin-like protease family profile" evidence="6">
    <location>
        <begin position="500"/>
        <end position="651"/>
    </location>
</feature>
<evidence type="ECO:0000256" key="1">
    <source>
        <dbReference type="ARBA" id="ARBA00005234"/>
    </source>
</evidence>
<evidence type="ECO:0000256" key="5">
    <source>
        <dbReference type="SAM" id="MobiDB-lite"/>
    </source>
</evidence>
<feature type="region of interest" description="Disordered" evidence="5">
    <location>
        <begin position="86"/>
        <end position="129"/>
    </location>
</feature>
<protein>
    <submittedName>
        <fullName evidence="7">SENP1-like protein</fullName>
    </submittedName>
</protein>
<dbReference type="PROSITE" id="PS50600">
    <property type="entry name" value="ULP_PROTEASE"/>
    <property type="match status" value="1"/>
</dbReference>
<evidence type="ECO:0000313" key="8">
    <source>
        <dbReference type="Proteomes" id="UP001164746"/>
    </source>
</evidence>
<dbReference type="Gene3D" id="3.40.395.10">
    <property type="entry name" value="Adenoviral Proteinase, Chain A"/>
    <property type="match status" value="1"/>
</dbReference>
<keyword evidence="3" id="KW-0378">Hydrolase</keyword>
<keyword evidence="2" id="KW-0645">Protease</keyword>
<dbReference type="SUPFAM" id="SSF54001">
    <property type="entry name" value="Cysteine proteinases"/>
    <property type="match status" value="1"/>
</dbReference>
<evidence type="ECO:0000256" key="3">
    <source>
        <dbReference type="ARBA" id="ARBA00022801"/>
    </source>
</evidence>
<feature type="region of interest" description="Disordered" evidence="5">
    <location>
        <begin position="148"/>
        <end position="179"/>
    </location>
</feature>
<evidence type="ECO:0000256" key="4">
    <source>
        <dbReference type="ARBA" id="ARBA00022807"/>
    </source>
</evidence>
<feature type="compositionally biased region" description="Polar residues" evidence="5">
    <location>
        <begin position="168"/>
        <end position="178"/>
    </location>
</feature>
<organism evidence="7 8">
    <name type="scientific">Mya arenaria</name>
    <name type="common">Soft-shell clam</name>
    <dbReference type="NCBI Taxonomy" id="6604"/>
    <lineage>
        <taxon>Eukaryota</taxon>
        <taxon>Metazoa</taxon>
        <taxon>Spiralia</taxon>
        <taxon>Lophotrochozoa</taxon>
        <taxon>Mollusca</taxon>
        <taxon>Bivalvia</taxon>
        <taxon>Autobranchia</taxon>
        <taxon>Heteroconchia</taxon>
        <taxon>Euheterodonta</taxon>
        <taxon>Imparidentia</taxon>
        <taxon>Neoheterodontei</taxon>
        <taxon>Myida</taxon>
        <taxon>Myoidea</taxon>
        <taxon>Myidae</taxon>
        <taxon>Mya</taxon>
    </lineage>
</organism>
<dbReference type="PANTHER" id="PTHR12606:SF141">
    <property type="entry name" value="GH15225P-RELATED"/>
    <property type="match status" value="1"/>
</dbReference>
<reference evidence="7" key="1">
    <citation type="submission" date="2022-11" db="EMBL/GenBank/DDBJ databases">
        <title>Centuries of genome instability and evolution in soft-shell clam transmissible cancer (bioRxiv).</title>
        <authorList>
            <person name="Hart S.F.M."/>
            <person name="Yonemitsu M.A."/>
            <person name="Giersch R.M."/>
            <person name="Beal B.F."/>
            <person name="Arriagada G."/>
            <person name="Davis B.W."/>
            <person name="Ostrander E.A."/>
            <person name="Goff S.P."/>
            <person name="Metzger M.J."/>
        </authorList>
    </citation>
    <scope>NUCLEOTIDE SEQUENCE</scope>
    <source>
        <strain evidence="7">MELC-2E11</strain>
        <tissue evidence="7">Siphon/mantle</tissue>
    </source>
</reference>
<proteinExistence type="inferred from homology"/>
<feature type="compositionally biased region" description="Basic and acidic residues" evidence="5">
    <location>
        <begin position="120"/>
        <end position="129"/>
    </location>
</feature>
<dbReference type="Pfam" id="PF02902">
    <property type="entry name" value="Peptidase_C48"/>
    <property type="match status" value="1"/>
</dbReference>
<feature type="region of interest" description="Disordered" evidence="5">
    <location>
        <begin position="233"/>
        <end position="325"/>
    </location>
</feature>
<keyword evidence="4" id="KW-0788">Thiol protease</keyword>
<dbReference type="Proteomes" id="UP001164746">
    <property type="component" value="Chromosome 1"/>
</dbReference>
<evidence type="ECO:0000256" key="2">
    <source>
        <dbReference type="ARBA" id="ARBA00022670"/>
    </source>
</evidence>
<dbReference type="InterPro" id="IPR003653">
    <property type="entry name" value="Peptidase_C48_C"/>
</dbReference>
<keyword evidence="8" id="KW-1185">Reference proteome</keyword>
<comment type="similarity">
    <text evidence="1">Belongs to the peptidase C48 family.</text>
</comment>
<dbReference type="EMBL" id="CP111012">
    <property type="protein sequence ID" value="WAQ94769.1"/>
    <property type="molecule type" value="Genomic_DNA"/>
</dbReference>
<gene>
    <name evidence="7" type="ORF">MAR_007240</name>
</gene>
<evidence type="ECO:0000259" key="6">
    <source>
        <dbReference type="PROSITE" id="PS50600"/>
    </source>
</evidence>
<feature type="compositionally biased region" description="Polar residues" evidence="5">
    <location>
        <begin position="302"/>
        <end position="317"/>
    </location>
</feature>
<sequence>MLNSFTKKVKNLIFSSNETDNTLKIDRKRKRPNDDSDDRDDDGLLVKKVKLQQKNSSIFGGLFSASTVQTMSDWVQKKTPNLFHWNSNNHQPVKHKPPGATPHSGNHQGNGFGKNGSTRLEGDDRYDSHRTFGRVDAPIAYRQGTWPVYDPVTRQPDPLSRAPLRPGSTENRPVQTDYPSGMKAALTSSHSQNKLLRTRNPHMFTAKESVRLDEKARYQQLLQKFTTVQLPLENKETEGSKKQVRVPELPRKNDSILSSTVGQDREDPSENRLADRVRQEDSKGRQKEGRQKTQETSRFKVQPTQKSTPRPLSNGTHSPGDDSMVHITDISAIPKVQPDSTRKALPVAGVIDLTDDDCEKERNAKGLPQNKLKFPTDDYRSSQFLSDVWIKNMMTTYNCKARERDRQVAEAEIKAKVFDEKRQQDELELEKKIRVNLKIYQREPVVIEEPEISEPEDEVEVVEEEEERLPELTVKMDRKVSTCLSRSANPEEVLVDKFRLQITRRDIHTLAGLNWLNDEVINFYMNLLMERGEADNKPSVYAFNTFFYPKVTSSGHSAVRRWTRRVDVLGMDYIIIPVHLGMHWCLAKKQIRYYDSMGDGDRGCLNVLQQYLCDESKDKKKKDFDLTGWTCVAMKNGSDCGMFACKFAEYVTREAPISFTQENMPYFRRRMVYEIVTAKLLHATLYSNDKCSTVNSIYKSSSVYINDKCSSVYINDKCSSVYINDKCNSVYSNDKCNSVYINDKCNTVYSNDKCTTVNSNDKCNTVNSNDKCNTVNSNDKCYSVNSNDKCNTVNSNDKCNIV</sequence>
<dbReference type="PANTHER" id="PTHR12606">
    <property type="entry name" value="SENTRIN/SUMO-SPECIFIC PROTEASE"/>
    <property type="match status" value="1"/>
</dbReference>
<evidence type="ECO:0000313" key="7">
    <source>
        <dbReference type="EMBL" id="WAQ94769.1"/>
    </source>
</evidence>
<dbReference type="InterPro" id="IPR038765">
    <property type="entry name" value="Papain-like_cys_pep_sf"/>
</dbReference>
<accession>A0ABY7DAT4</accession>
<name>A0ABY7DAT4_MYAAR</name>